<keyword evidence="5" id="KW-1185">Reference proteome</keyword>
<dbReference type="GO" id="GO:2000045">
    <property type="term" value="P:regulation of G1/S transition of mitotic cell cycle"/>
    <property type="evidence" value="ECO:0007669"/>
    <property type="project" value="TreeGrafter"/>
</dbReference>
<evidence type="ECO:0000256" key="3">
    <source>
        <dbReference type="PROSITE-ProRule" id="PRU00023"/>
    </source>
</evidence>
<feature type="repeat" description="ANK" evidence="3">
    <location>
        <begin position="1"/>
        <end position="28"/>
    </location>
</feature>
<dbReference type="GO" id="GO:0005737">
    <property type="term" value="C:cytoplasm"/>
    <property type="evidence" value="ECO:0007669"/>
    <property type="project" value="TreeGrafter"/>
</dbReference>
<sequence>LCTAAVRGDQEEVRRLLDAGVDPNETNSFGRTPIQVMMMGSPRVVELLLQSGADPNRPDPRTGCLPAHDAARSGFVDTLSALHRAGARFDVPDGHGLLPLDVAAGGPQGPVGSYLR</sequence>
<feature type="non-terminal residue" evidence="4">
    <location>
        <position position="116"/>
    </location>
</feature>
<dbReference type="Pfam" id="PF12796">
    <property type="entry name" value="Ank_2"/>
    <property type="match status" value="1"/>
</dbReference>
<dbReference type="GO" id="GO:0004861">
    <property type="term" value="F:cyclin-dependent protein serine/threonine kinase inhibitor activity"/>
    <property type="evidence" value="ECO:0007669"/>
    <property type="project" value="TreeGrafter"/>
</dbReference>
<keyword evidence="2 3" id="KW-0040">ANK repeat</keyword>
<keyword evidence="1" id="KW-0677">Repeat</keyword>
<dbReference type="InterPro" id="IPR002110">
    <property type="entry name" value="Ankyrin_rpt"/>
</dbReference>
<dbReference type="AlphaFoldDB" id="A0A7K6ASD0"/>
<dbReference type="GO" id="GO:0008285">
    <property type="term" value="P:negative regulation of cell population proliferation"/>
    <property type="evidence" value="ECO:0007669"/>
    <property type="project" value="TreeGrafter"/>
</dbReference>
<dbReference type="GO" id="GO:0005634">
    <property type="term" value="C:nucleus"/>
    <property type="evidence" value="ECO:0007669"/>
    <property type="project" value="TreeGrafter"/>
</dbReference>
<dbReference type="PANTHER" id="PTHR24201:SF8">
    <property type="entry name" value="CYCLIN-DEPENDENT KINASE 4 INHIBITOR B"/>
    <property type="match status" value="1"/>
</dbReference>
<evidence type="ECO:0000256" key="1">
    <source>
        <dbReference type="ARBA" id="ARBA00022737"/>
    </source>
</evidence>
<name>A0A7K6ASD0_UPUEP</name>
<dbReference type="PANTHER" id="PTHR24201">
    <property type="entry name" value="ANK_REP_REGION DOMAIN-CONTAINING PROTEIN"/>
    <property type="match status" value="1"/>
</dbReference>
<dbReference type="Gene3D" id="1.25.40.20">
    <property type="entry name" value="Ankyrin repeat-containing domain"/>
    <property type="match status" value="1"/>
</dbReference>
<dbReference type="Proteomes" id="UP000544127">
    <property type="component" value="Unassembled WGS sequence"/>
</dbReference>
<dbReference type="SMART" id="SM00248">
    <property type="entry name" value="ANK"/>
    <property type="match status" value="2"/>
</dbReference>
<dbReference type="SUPFAM" id="SSF48403">
    <property type="entry name" value="Ankyrin repeat"/>
    <property type="match status" value="1"/>
</dbReference>
<dbReference type="InterPro" id="IPR036770">
    <property type="entry name" value="Ankyrin_rpt-contain_sf"/>
</dbReference>
<proteinExistence type="predicted"/>
<dbReference type="InterPro" id="IPR050776">
    <property type="entry name" value="Ank_Repeat/CDKN_Inhibitor"/>
</dbReference>
<evidence type="ECO:0000313" key="5">
    <source>
        <dbReference type="Proteomes" id="UP000544127"/>
    </source>
</evidence>
<gene>
    <name evidence="4" type="primary">Cdkn2b_1</name>
    <name evidence="4" type="ORF">UPUEPO_R05262</name>
</gene>
<dbReference type="PROSITE" id="PS50088">
    <property type="entry name" value="ANK_REPEAT"/>
    <property type="match status" value="1"/>
</dbReference>
<comment type="caution">
    <text evidence="4">The sequence shown here is derived from an EMBL/GenBank/DDBJ whole genome shotgun (WGS) entry which is preliminary data.</text>
</comment>
<organism evidence="4 5">
    <name type="scientific">Upupa epops</name>
    <name type="common">Eurasian hoopoe</name>
    <dbReference type="NCBI Taxonomy" id="57439"/>
    <lineage>
        <taxon>Eukaryota</taxon>
        <taxon>Metazoa</taxon>
        <taxon>Chordata</taxon>
        <taxon>Craniata</taxon>
        <taxon>Vertebrata</taxon>
        <taxon>Euteleostomi</taxon>
        <taxon>Archelosauria</taxon>
        <taxon>Archosauria</taxon>
        <taxon>Dinosauria</taxon>
        <taxon>Saurischia</taxon>
        <taxon>Theropoda</taxon>
        <taxon>Coelurosauria</taxon>
        <taxon>Aves</taxon>
        <taxon>Neognathae</taxon>
        <taxon>Neoaves</taxon>
        <taxon>Telluraves</taxon>
        <taxon>Coraciimorphae</taxon>
        <taxon>Bucerotiformes</taxon>
        <taxon>Upupidae</taxon>
        <taxon>Upupa</taxon>
    </lineage>
</organism>
<evidence type="ECO:0000256" key="2">
    <source>
        <dbReference type="ARBA" id="ARBA00023043"/>
    </source>
</evidence>
<protein>
    <submittedName>
        <fullName evidence="4">CDN2B inhibitor</fullName>
    </submittedName>
</protein>
<accession>A0A7K6ASD0</accession>
<dbReference type="OrthoDB" id="539213at2759"/>
<reference evidence="4 5" key="1">
    <citation type="submission" date="2019-09" db="EMBL/GenBank/DDBJ databases">
        <title>Bird 10,000 Genomes (B10K) Project - Family phase.</title>
        <authorList>
            <person name="Zhang G."/>
        </authorList>
    </citation>
    <scope>NUCLEOTIDE SEQUENCE [LARGE SCALE GENOMIC DNA]</scope>
    <source>
        <strain evidence="4">B10K-DU-012-37</strain>
    </source>
</reference>
<dbReference type="EMBL" id="VZRI01004032">
    <property type="protein sequence ID" value="NWU92199.1"/>
    <property type="molecule type" value="Genomic_DNA"/>
</dbReference>
<evidence type="ECO:0000313" key="4">
    <source>
        <dbReference type="EMBL" id="NWU92199.1"/>
    </source>
</evidence>
<feature type="non-terminal residue" evidence="4">
    <location>
        <position position="1"/>
    </location>
</feature>
<dbReference type="GO" id="GO:0019901">
    <property type="term" value="F:protein kinase binding"/>
    <property type="evidence" value="ECO:0007669"/>
    <property type="project" value="TreeGrafter"/>
</dbReference>